<dbReference type="eggNOG" id="KOG4372">
    <property type="taxonomic scope" value="Eukaryota"/>
</dbReference>
<dbReference type="InterPro" id="IPR007751">
    <property type="entry name" value="DUF676_lipase-like"/>
</dbReference>
<dbReference type="InterPro" id="IPR016445">
    <property type="entry name" value="Rog1_fam"/>
</dbReference>
<keyword evidence="2" id="KW-0443">Lipid metabolism</keyword>
<dbReference type="GO" id="GO:0047372">
    <property type="term" value="F:monoacylglycerol lipase activity"/>
    <property type="evidence" value="ECO:0007669"/>
    <property type="project" value="TreeGrafter"/>
</dbReference>
<dbReference type="FunCoup" id="I2H4Q2">
    <property type="interactions" value="21"/>
</dbReference>
<feature type="compositionally biased region" description="Basic and acidic residues" evidence="3">
    <location>
        <begin position="20"/>
        <end position="41"/>
    </location>
</feature>
<evidence type="ECO:0000256" key="1">
    <source>
        <dbReference type="ARBA" id="ARBA00007920"/>
    </source>
</evidence>
<organism evidence="5 6">
    <name type="scientific">Henningerozyma blattae (strain ATCC 34711 / CBS 6284 / DSM 70876 / NBRC 10599 / NRRL Y-10934 / UCD 77-7)</name>
    <name type="common">Yeast</name>
    <name type="synonym">Tetrapisispora blattae</name>
    <dbReference type="NCBI Taxonomy" id="1071380"/>
    <lineage>
        <taxon>Eukaryota</taxon>
        <taxon>Fungi</taxon>
        <taxon>Dikarya</taxon>
        <taxon>Ascomycota</taxon>
        <taxon>Saccharomycotina</taxon>
        <taxon>Saccharomycetes</taxon>
        <taxon>Saccharomycetales</taxon>
        <taxon>Saccharomycetaceae</taxon>
        <taxon>Henningerozyma</taxon>
    </lineage>
</organism>
<keyword evidence="2" id="KW-0442">Lipid degradation</keyword>
<dbReference type="KEGG" id="tbl:TBLA_0E03000"/>
<keyword evidence="6" id="KW-1185">Reference proteome</keyword>
<feature type="compositionally biased region" description="Pro residues" evidence="3">
    <location>
        <begin position="526"/>
        <end position="548"/>
    </location>
</feature>
<dbReference type="GO" id="GO:0016042">
    <property type="term" value="P:lipid catabolic process"/>
    <property type="evidence" value="ECO:0007669"/>
    <property type="project" value="UniProtKB-KW"/>
</dbReference>
<dbReference type="RefSeq" id="XP_004180873.1">
    <property type="nucleotide sequence ID" value="XM_004180825.1"/>
</dbReference>
<evidence type="ECO:0000313" key="5">
    <source>
        <dbReference type="EMBL" id="CCH61354.1"/>
    </source>
</evidence>
<sequence length="671" mass="75380">MCLKRVLCKRSFCKRSRSMSTKEKVPTKAPAKDNAIKDKTTKTPSKAPSKAQPILLECSESSLGMGDVARFHIRVYKRELSQAGHGTDRLYLRIRNEQSVMVRPIYLSGPYSLYCDVRPYNYHEEHDFPEDIAFCTDLKPSESFKVVLLLNAQSRVGKTNEYSWTVDVMSQMAVATRPKISYSLRIATNKLLTKKTGTPTRTRGFHCKRMDTQELWNLPPKRPHHPVHLVILTHGIFANIGCDLLYIKDKIEEAAAINDKKDKNNVVVRGFMGNMGKSARGIRYLGTRVGKYVLEEYDRLSKSYKVDRISFIGHSLGGPTETMAIHYIVEARPEFFNQLKPENLVTMASPFLGVIADFPAYAALALEAGALGSTGRDLSLRSSIGPTEELPVLAEIPQGKARPVFESFNKRTLYANVVHDGIVPLRTAALLYVDWNSLAEFNRGRLTAPISEGKPPTPTTTTTPTPVSVSEEDQQQEKLQEVSPTSSRSTAEISPGAEPPAWSESRGLFHSRRRKKFGLSQTLPLTPEPETLPKPQPVEVEPAPPPDPSQFVSAMHVLLAPEPTQTYIRNPSSRQDAVVHDRIYEPQELPPPHYQDRSLLQKVVYPNERANRVQEGIARAWQETMTWRKVLVELRPDSHNNISVRRRFTNLFGAVVVAHLAREHFGTNDSA</sequence>
<dbReference type="GeneID" id="14496427"/>
<dbReference type="STRING" id="1071380.I2H4Q2"/>
<dbReference type="PANTHER" id="PTHR12482">
    <property type="entry name" value="LIPASE ROG1-RELATED-RELATED"/>
    <property type="match status" value="1"/>
</dbReference>
<gene>
    <name evidence="5" type="primary">TBLA0E03000</name>
    <name evidence="5" type="ORF">TBLA_0E03000</name>
</gene>
<accession>I2H4Q2</accession>
<dbReference type="SUPFAM" id="SSF53474">
    <property type="entry name" value="alpha/beta-Hydrolases"/>
    <property type="match status" value="1"/>
</dbReference>
<evidence type="ECO:0000256" key="3">
    <source>
        <dbReference type="SAM" id="MobiDB-lite"/>
    </source>
</evidence>
<dbReference type="Proteomes" id="UP000002866">
    <property type="component" value="Chromosome 5"/>
</dbReference>
<dbReference type="HOGENOM" id="CLU_007367_1_0_1"/>
<dbReference type="InParanoid" id="I2H4Q2"/>
<dbReference type="OMA" id="FSNIGCD"/>
<name>I2H4Q2_HENB6</name>
<evidence type="ECO:0000256" key="2">
    <source>
        <dbReference type="ARBA" id="ARBA00022963"/>
    </source>
</evidence>
<protein>
    <recommendedName>
        <fullName evidence="4">DUF676 domain-containing protein</fullName>
    </recommendedName>
</protein>
<evidence type="ECO:0000313" key="6">
    <source>
        <dbReference type="Proteomes" id="UP000002866"/>
    </source>
</evidence>
<feature type="region of interest" description="Disordered" evidence="3">
    <location>
        <begin position="447"/>
        <end position="548"/>
    </location>
</feature>
<dbReference type="Gene3D" id="3.40.50.1820">
    <property type="entry name" value="alpha/beta hydrolase"/>
    <property type="match status" value="1"/>
</dbReference>
<dbReference type="PANTHER" id="PTHR12482:SF20">
    <property type="entry name" value="LIPASE YDR444W-RELATED"/>
    <property type="match status" value="1"/>
</dbReference>
<proteinExistence type="inferred from homology"/>
<dbReference type="Pfam" id="PF05057">
    <property type="entry name" value="DUF676"/>
    <property type="match status" value="1"/>
</dbReference>
<feature type="domain" description="DUF676" evidence="4">
    <location>
        <begin position="225"/>
        <end position="427"/>
    </location>
</feature>
<comment type="similarity">
    <text evidence="1">Belongs to the putative lipase ROG1 family.</text>
</comment>
<feature type="compositionally biased region" description="Polar residues" evidence="3">
    <location>
        <begin position="482"/>
        <end position="492"/>
    </location>
</feature>
<evidence type="ECO:0000259" key="4">
    <source>
        <dbReference type="Pfam" id="PF05057"/>
    </source>
</evidence>
<dbReference type="AlphaFoldDB" id="I2H4Q2"/>
<dbReference type="InterPro" id="IPR029058">
    <property type="entry name" value="AB_hydrolase_fold"/>
</dbReference>
<dbReference type="PIRSF" id="PIRSF005412">
    <property type="entry name" value="UCP005412_abhydr"/>
    <property type="match status" value="1"/>
</dbReference>
<feature type="region of interest" description="Disordered" evidence="3">
    <location>
        <begin position="19"/>
        <end position="50"/>
    </location>
</feature>
<dbReference type="EMBL" id="HE806320">
    <property type="protein sequence ID" value="CCH61354.1"/>
    <property type="molecule type" value="Genomic_DNA"/>
</dbReference>
<dbReference type="OrthoDB" id="5368485at2759"/>
<reference evidence="5 6" key="1">
    <citation type="journal article" date="2011" name="Proc. Natl. Acad. Sci. U.S.A.">
        <title>Evolutionary erosion of yeast sex chromosomes by mating-type switching accidents.</title>
        <authorList>
            <person name="Gordon J.L."/>
            <person name="Armisen D."/>
            <person name="Proux-Wera E."/>
            <person name="Oheigeartaigh S.S."/>
            <person name="Byrne K.P."/>
            <person name="Wolfe K.H."/>
        </authorList>
    </citation>
    <scope>NUCLEOTIDE SEQUENCE [LARGE SCALE GENOMIC DNA]</scope>
    <source>
        <strain evidence="6">ATCC 34711 / CBS 6284 / DSM 70876 / NBRC 10599 / NRRL Y-10934 / UCD 77-7</strain>
    </source>
</reference>
<dbReference type="InterPro" id="IPR044294">
    <property type="entry name" value="Lipase-like"/>
</dbReference>